<dbReference type="GO" id="GO:0052621">
    <property type="term" value="F:diguanylate cyclase activity"/>
    <property type="evidence" value="ECO:0007669"/>
    <property type="project" value="UniProtKB-EC"/>
</dbReference>
<dbReference type="InterPro" id="IPR043128">
    <property type="entry name" value="Rev_trsase/Diguanyl_cyclase"/>
</dbReference>
<sequence length="453" mass="50641">MLLVTQALNVQVMPTKRVQLARALARLASKLNHACRPWLPKMASCAPVFVFLLLSVLLSVLLSAFYAPHSQAMPIPQEQVSEMPVSEQLLTLVRAVEAKQVKDDAALVQSIKPIATINDAERLLLHYVRGVVALQNKRFENSVKALEQANALSTSLPESMQNSAPFYHYHQALSDAYVGLDNYQQGYHHRRTYLIKFAEEFERNEQQQLAQLEEKYQINQREQVNLLLAEQSKLKQAEVAGIELKKQEQERYAIILLCICIVFVLMIIRQLQIRRKLKWLAKTDALTGLSNRAHLYKVARKMIKRAKRHRQPLSALVIDVDQLKQINSECGYDCGNAVLQEVSRLGQEVMRSRDIFAHFEAEEFIAVLPEADAVAAQAIANNFAAKIAAQPLQIAERTIAISVSIGIASLTEQIDSVDSLIKSADDAMYLAKQAGSGQVMSFNAPSSIVATNS</sequence>
<dbReference type="InterPro" id="IPR050469">
    <property type="entry name" value="Diguanylate_Cyclase"/>
</dbReference>
<dbReference type="Pfam" id="PF00990">
    <property type="entry name" value="GGDEF"/>
    <property type="match status" value="1"/>
</dbReference>
<evidence type="ECO:0000256" key="3">
    <source>
        <dbReference type="SAM" id="Coils"/>
    </source>
</evidence>
<dbReference type="EC" id="2.7.7.65" evidence="1"/>
<dbReference type="PANTHER" id="PTHR45138:SF9">
    <property type="entry name" value="DIGUANYLATE CYCLASE DGCM-RELATED"/>
    <property type="match status" value="1"/>
</dbReference>
<dbReference type="AlphaFoldDB" id="A0A3E0TPI7"/>
<name>A0A3E0TPI7_9GAMM</name>
<feature type="coiled-coil region" evidence="3">
    <location>
        <begin position="195"/>
        <end position="222"/>
    </location>
</feature>
<accession>A0A3E0TPI7</accession>
<dbReference type="PANTHER" id="PTHR45138">
    <property type="entry name" value="REGULATORY COMPONENTS OF SENSORY TRANSDUCTION SYSTEM"/>
    <property type="match status" value="1"/>
</dbReference>
<evidence type="ECO:0000256" key="1">
    <source>
        <dbReference type="ARBA" id="ARBA00012528"/>
    </source>
</evidence>
<dbReference type="SUPFAM" id="SSF55073">
    <property type="entry name" value="Nucleotide cyclase"/>
    <property type="match status" value="1"/>
</dbReference>
<evidence type="ECO:0000259" key="5">
    <source>
        <dbReference type="PROSITE" id="PS50887"/>
    </source>
</evidence>
<proteinExistence type="predicted"/>
<comment type="caution">
    <text evidence="6">The sequence shown here is derived from an EMBL/GenBank/DDBJ whole genome shotgun (WGS) entry which is preliminary data.</text>
</comment>
<dbReference type="OrthoDB" id="6222480at2"/>
<keyword evidence="4" id="KW-0812">Transmembrane</keyword>
<evidence type="ECO:0000313" key="6">
    <source>
        <dbReference type="EMBL" id="REL25895.1"/>
    </source>
</evidence>
<feature type="transmembrane region" description="Helical" evidence="4">
    <location>
        <begin position="46"/>
        <end position="67"/>
    </location>
</feature>
<reference evidence="6 7" key="1">
    <citation type="submission" date="2018-08" db="EMBL/GenBank/DDBJ databases">
        <title>Thalassotalea euphylliae genome.</title>
        <authorList>
            <person name="Summers S."/>
            <person name="Rice S.A."/>
            <person name="Freckelton M.L."/>
            <person name="Nedved B.T."/>
            <person name="Hadfield M.G."/>
        </authorList>
    </citation>
    <scope>NUCLEOTIDE SEQUENCE [LARGE SCALE GENOMIC DNA]</scope>
    <source>
        <strain evidence="6 7">H1</strain>
    </source>
</reference>
<dbReference type="Proteomes" id="UP000256478">
    <property type="component" value="Unassembled WGS sequence"/>
</dbReference>
<evidence type="ECO:0000256" key="2">
    <source>
        <dbReference type="ARBA" id="ARBA00034247"/>
    </source>
</evidence>
<dbReference type="PROSITE" id="PS50887">
    <property type="entry name" value="GGDEF"/>
    <property type="match status" value="1"/>
</dbReference>
<dbReference type="InterPro" id="IPR029787">
    <property type="entry name" value="Nucleotide_cyclase"/>
</dbReference>
<protein>
    <recommendedName>
        <fullName evidence="1">diguanylate cyclase</fullName>
        <ecNumber evidence="1">2.7.7.65</ecNumber>
    </recommendedName>
</protein>
<dbReference type="EMBL" id="QUOU01000001">
    <property type="protein sequence ID" value="REL25895.1"/>
    <property type="molecule type" value="Genomic_DNA"/>
</dbReference>
<keyword evidence="4" id="KW-1133">Transmembrane helix</keyword>
<keyword evidence="3" id="KW-0175">Coiled coil</keyword>
<dbReference type="InterPro" id="IPR000160">
    <property type="entry name" value="GGDEF_dom"/>
</dbReference>
<gene>
    <name evidence="6" type="ORF">DXX93_04485</name>
</gene>
<evidence type="ECO:0000256" key="4">
    <source>
        <dbReference type="SAM" id="Phobius"/>
    </source>
</evidence>
<dbReference type="SMART" id="SM00267">
    <property type="entry name" value="GGDEF"/>
    <property type="match status" value="1"/>
</dbReference>
<organism evidence="6 7">
    <name type="scientific">Thalassotalea euphylliae</name>
    <dbReference type="NCBI Taxonomy" id="1655234"/>
    <lineage>
        <taxon>Bacteria</taxon>
        <taxon>Pseudomonadati</taxon>
        <taxon>Pseudomonadota</taxon>
        <taxon>Gammaproteobacteria</taxon>
        <taxon>Alteromonadales</taxon>
        <taxon>Colwelliaceae</taxon>
        <taxon>Thalassotalea</taxon>
    </lineage>
</organism>
<dbReference type="RefSeq" id="WP_116007018.1">
    <property type="nucleotide sequence ID" value="NZ_QUOU01000001.1"/>
</dbReference>
<dbReference type="CDD" id="cd01949">
    <property type="entry name" value="GGDEF"/>
    <property type="match status" value="1"/>
</dbReference>
<dbReference type="NCBIfam" id="TIGR00254">
    <property type="entry name" value="GGDEF"/>
    <property type="match status" value="1"/>
</dbReference>
<evidence type="ECO:0000313" key="7">
    <source>
        <dbReference type="Proteomes" id="UP000256478"/>
    </source>
</evidence>
<feature type="transmembrane region" description="Helical" evidence="4">
    <location>
        <begin position="252"/>
        <end position="268"/>
    </location>
</feature>
<keyword evidence="4" id="KW-0472">Membrane</keyword>
<feature type="domain" description="GGDEF" evidence="5">
    <location>
        <begin position="311"/>
        <end position="444"/>
    </location>
</feature>
<comment type="catalytic activity">
    <reaction evidence="2">
        <text>2 GTP = 3',3'-c-di-GMP + 2 diphosphate</text>
        <dbReference type="Rhea" id="RHEA:24898"/>
        <dbReference type="ChEBI" id="CHEBI:33019"/>
        <dbReference type="ChEBI" id="CHEBI:37565"/>
        <dbReference type="ChEBI" id="CHEBI:58805"/>
        <dbReference type="EC" id="2.7.7.65"/>
    </reaction>
</comment>
<dbReference type="Gene3D" id="3.30.70.270">
    <property type="match status" value="1"/>
</dbReference>